<keyword evidence="4" id="KW-1185">Reference proteome</keyword>
<feature type="domain" description="DUF2293" evidence="2">
    <location>
        <begin position="206"/>
        <end position="294"/>
    </location>
</feature>
<dbReference type="AlphaFoldDB" id="A0A218YXJ8"/>
<feature type="compositionally biased region" description="Low complexity" evidence="1">
    <location>
        <begin position="13"/>
        <end position="26"/>
    </location>
</feature>
<dbReference type="Pfam" id="PF10056">
    <property type="entry name" value="DUF2293"/>
    <property type="match status" value="1"/>
</dbReference>
<protein>
    <recommendedName>
        <fullName evidence="2">DUF2293 domain-containing protein</fullName>
    </recommendedName>
</protein>
<organism evidence="3 4">
    <name type="scientific">Diplocarpon coronariae</name>
    <dbReference type="NCBI Taxonomy" id="2795749"/>
    <lineage>
        <taxon>Eukaryota</taxon>
        <taxon>Fungi</taxon>
        <taxon>Dikarya</taxon>
        <taxon>Ascomycota</taxon>
        <taxon>Pezizomycotina</taxon>
        <taxon>Leotiomycetes</taxon>
        <taxon>Helotiales</taxon>
        <taxon>Drepanopezizaceae</taxon>
        <taxon>Diplocarpon</taxon>
    </lineage>
</organism>
<sequence length="707" mass="79988">MVKSMGKKKKAAAAKAQAGTSGAKTAPGTSKDRLRTQERRARKLLERRKKEKKSYTAMDWSVPAPSHLVAKLDLPKVKSKHQSYFEFTQNPEKKQKKLEFQVTNKPPPPGFMFVPVGDPVLTNACKELSRNKDAMIFIVSAHNLKEENSKISEHVHRTGYYFRETIVEEAREIVGETVIPDLNIQPGTVELIPEAQEEINKQADSAIRDLFPRIPNPDRVMIIEHAFKKGAEFHGEPTVGLQANIPLSRRVQLAVLAHIRHTHTRYDKLLRETSWINARKAVEPVCLDILIKWRGDEETGRDQIDEILREVVIITDSEDDSTDEDDSSDESISEGEITSAECREVSTQPNCSWDQQRTSFNPLHHKNNSSTRPLTARSKTGAIFSRTRAKDLRKKEHRGIKRYQAAWEDALSRQQIPRTHTVSPHGYTETTRPRPIVAPPVTAAYNSFIESSRPGPAYSQYRSTVSLRNEVTVPRTTRPTYCKDLPRLSDATVPRDFQQPYGAMVNSPYIETGTQPPQVVRRSPVKHDLQDLLVPSIETVPCDVASTRRDEWHGPVIRDGFNHSRATGHRTQTPAPRQVIVINDDSPQVKRRRLVREDDPGHLSSFTARDNSTFAPPSHSDYLTSKSSSSVRDEVYDTSAMVRQSRVEPTQCSIEKSKNSPNTTLKANLFALIGMFPSLAKGVQMRNTRRFRKEYQLTSGPSHPEEK</sequence>
<gene>
    <name evidence="3" type="ORF">B2J93_4286</name>
</gene>
<evidence type="ECO:0000313" key="4">
    <source>
        <dbReference type="Proteomes" id="UP000242519"/>
    </source>
</evidence>
<feature type="region of interest" description="Disordered" evidence="1">
    <location>
        <begin position="596"/>
        <end position="630"/>
    </location>
</feature>
<dbReference type="PANTHER" id="PTHR38113">
    <property type="match status" value="1"/>
</dbReference>
<comment type="caution">
    <text evidence="3">The sequence shown here is derived from an EMBL/GenBank/DDBJ whole genome shotgun (WGS) entry which is preliminary data.</text>
</comment>
<feature type="compositionally biased region" description="Basic residues" evidence="1">
    <location>
        <begin position="40"/>
        <end position="52"/>
    </location>
</feature>
<feature type="region of interest" description="Disordered" evidence="1">
    <location>
        <begin position="318"/>
        <end position="377"/>
    </location>
</feature>
<dbReference type="OrthoDB" id="5288828at2759"/>
<feature type="compositionally biased region" description="Basic residues" evidence="1">
    <location>
        <begin position="1"/>
        <end position="12"/>
    </location>
</feature>
<evidence type="ECO:0000256" key="1">
    <source>
        <dbReference type="SAM" id="MobiDB-lite"/>
    </source>
</evidence>
<dbReference type="EMBL" id="MZNU01000318">
    <property type="protein sequence ID" value="OWP00537.1"/>
    <property type="molecule type" value="Genomic_DNA"/>
</dbReference>
<name>A0A218YXJ8_9HELO</name>
<dbReference type="InParanoid" id="A0A218YXJ8"/>
<proteinExistence type="predicted"/>
<feature type="compositionally biased region" description="Polar residues" evidence="1">
    <location>
        <begin position="345"/>
        <end position="361"/>
    </location>
</feature>
<dbReference type="PANTHER" id="PTHR38113:SF1">
    <property type="entry name" value="DUF2293 DOMAIN-CONTAINING PROTEIN"/>
    <property type="match status" value="1"/>
</dbReference>
<feature type="compositionally biased region" description="Acidic residues" evidence="1">
    <location>
        <begin position="318"/>
        <end position="333"/>
    </location>
</feature>
<evidence type="ECO:0000259" key="2">
    <source>
        <dbReference type="Pfam" id="PF10056"/>
    </source>
</evidence>
<feature type="compositionally biased region" description="Basic and acidic residues" evidence="1">
    <location>
        <begin position="30"/>
        <end position="39"/>
    </location>
</feature>
<dbReference type="Proteomes" id="UP000242519">
    <property type="component" value="Unassembled WGS sequence"/>
</dbReference>
<dbReference type="InterPro" id="IPR018744">
    <property type="entry name" value="DUF2293"/>
</dbReference>
<accession>A0A218YXJ8</accession>
<feature type="compositionally biased region" description="Polar residues" evidence="1">
    <location>
        <begin position="604"/>
        <end position="630"/>
    </location>
</feature>
<evidence type="ECO:0000313" key="3">
    <source>
        <dbReference type="EMBL" id="OWP00537.1"/>
    </source>
</evidence>
<feature type="region of interest" description="Disordered" evidence="1">
    <location>
        <begin position="1"/>
        <end position="56"/>
    </location>
</feature>
<reference evidence="3 4" key="1">
    <citation type="submission" date="2017-04" db="EMBL/GenBank/DDBJ databases">
        <title>Draft genome sequence of Marssonina coronaria NL1: causal agent of apple blotch.</title>
        <authorList>
            <person name="Cheng Q."/>
        </authorList>
    </citation>
    <scope>NUCLEOTIDE SEQUENCE [LARGE SCALE GENOMIC DNA]</scope>
    <source>
        <strain evidence="3 4">NL1</strain>
    </source>
</reference>